<dbReference type="HOGENOM" id="CLU_026535_0_0_2"/>
<dbReference type="AlphaFoldDB" id="D5VRP6"/>
<evidence type="ECO:0000256" key="6">
    <source>
        <dbReference type="ARBA" id="ARBA00023274"/>
    </source>
</evidence>
<evidence type="ECO:0000313" key="9">
    <source>
        <dbReference type="Proteomes" id="UP000002061"/>
    </source>
</evidence>
<keyword evidence="4 7" id="KW-0694">RNA-binding</keyword>
<dbReference type="InterPro" id="IPR013000">
    <property type="entry name" value="Ribosomal_uL4_euk/arc_CS"/>
</dbReference>
<dbReference type="InterPro" id="IPR045240">
    <property type="entry name" value="Ribosomal_uL4_euk/arch"/>
</dbReference>
<reference evidence="8" key="1">
    <citation type="submission" date="2010-04" db="EMBL/GenBank/DDBJ databases">
        <title>Complete sequence of Methanocaldococcus infernus ME.</title>
        <authorList>
            <consortium name="US DOE Joint Genome Institute"/>
            <person name="Lucas S."/>
            <person name="Copeland A."/>
            <person name="Lapidus A."/>
            <person name="Cheng J.-F."/>
            <person name="Bruce D."/>
            <person name="Goodwin L."/>
            <person name="Pitluck S."/>
            <person name="Munk A.C."/>
            <person name="Detter J.C."/>
            <person name="Han C."/>
            <person name="Tapia R."/>
            <person name="Land M."/>
            <person name="Hauser L."/>
            <person name="Kyrpides N."/>
            <person name="Mikhailova N."/>
            <person name="Sieprawska-Lupa M."/>
            <person name="Whitman W.B."/>
            <person name="Woyke T."/>
        </authorList>
    </citation>
    <scope>NUCLEOTIDE SEQUENCE [LARGE SCALE GENOMIC DNA]</scope>
    <source>
        <strain evidence="8">ME</strain>
    </source>
</reference>
<dbReference type="EMBL" id="CP002009">
    <property type="protein sequence ID" value="ADG13249.1"/>
    <property type="molecule type" value="Genomic_DNA"/>
</dbReference>
<comment type="similarity">
    <text evidence="1 7">Belongs to the universal ribosomal protein uL4 family.</text>
</comment>
<evidence type="ECO:0000256" key="4">
    <source>
        <dbReference type="ARBA" id="ARBA00022884"/>
    </source>
</evidence>
<evidence type="ECO:0000256" key="3">
    <source>
        <dbReference type="ARBA" id="ARBA00022730"/>
    </source>
</evidence>
<evidence type="ECO:0000256" key="5">
    <source>
        <dbReference type="ARBA" id="ARBA00022980"/>
    </source>
</evidence>
<dbReference type="GO" id="GO:0005840">
    <property type="term" value="C:ribosome"/>
    <property type="evidence" value="ECO:0007669"/>
    <property type="project" value="UniProtKB-KW"/>
</dbReference>
<dbReference type="GO" id="GO:0003735">
    <property type="term" value="F:structural constituent of ribosome"/>
    <property type="evidence" value="ECO:0007669"/>
    <property type="project" value="InterPro"/>
</dbReference>
<dbReference type="Proteomes" id="UP000002061">
    <property type="component" value="Chromosome"/>
</dbReference>
<proteinExistence type="inferred from homology"/>
<keyword evidence="6 7" id="KW-0687">Ribonucleoprotein</keyword>
<dbReference type="Gene3D" id="3.40.1370.10">
    <property type="match status" value="1"/>
</dbReference>
<comment type="function">
    <text evidence="7">Forms part of the polypeptide exit tunnel.</text>
</comment>
<name>D5VRP6_METIM</name>
<accession>D5VRP6</accession>
<dbReference type="GeneID" id="9131585"/>
<sequence>MAKVYNLEGEVVKEIELPDVFYTEYRPDIIRRAFLSAFTARLQPKGTDVLAGLRTSAKNIGKGHGMARVDRVPQGWAVRVPQAVGGRRAHPPKVEKILWERVNRKERLLAIKSAIAATANLELVKERGHIFEGEVPLIIEDGFENLQKTKEVFEVFKRLGLDKDVERAKKGKKVRAGKGKMRGRRYKKKKSVLVVVKDKCPAVLASRNLPGVDVITVKDLGILHLAPGGVAGRLTLWTEGALEKLKERF</sequence>
<dbReference type="HAMAP" id="MF_01328_A">
    <property type="entry name" value="Ribosomal_uL4_A"/>
    <property type="match status" value="1"/>
</dbReference>
<dbReference type="GO" id="GO:1990904">
    <property type="term" value="C:ribonucleoprotein complex"/>
    <property type="evidence" value="ECO:0007669"/>
    <property type="project" value="UniProtKB-KW"/>
</dbReference>
<dbReference type="RefSeq" id="WP_013099995.1">
    <property type="nucleotide sequence ID" value="NC_014122.1"/>
</dbReference>
<dbReference type="Pfam" id="PF00573">
    <property type="entry name" value="Ribosomal_L4"/>
    <property type="match status" value="1"/>
</dbReference>
<gene>
    <name evidence="7" type="primary">rpl4</name>
    <name evidence="8" type="ordered locus">Metin_0579</name>
</gene>
<organism evidence="8 9">
    <name type="scientific">Methanocaldococcus infernus (strain DSM 11812 / JCM 15783 / ME)</name>
    <dbReference type="NCBI Taxonomy" id="573063"/>
    <lineage>
        <taxon>Archaea</taxon>
        <taxon>Methanobacteriati</taxon>
        <taxon>Methanobacteriota</taxon>
        <taxon>Methanomada group</taxon>
        <taxon>Methanococci</taxon>
        <taxon>Methanococcales</taxon>
        <taxon>Methanocaldococcaceae</taxon>
        <taxon>Methanocaldococcus</taxon>
    </lineage>
</organism>
<dbReference type="GO" id="GO:0019843">
    <property type="term" value="F:rRNA binding"/>
    <property type="evidence" value="ECO:0007669"/>
    <property type="project" value="UniProtKB-UniRule"/>
</dbReference>
<dbReference type="NCBIfam" id="TIGR03672">
    <property type="entry name" value="rpl4p_arch"/>
    <property type="match status" value="1"/>
</dbReference>
<dbReference type="eggNOG" id="arCOG04071">
    <property type="taxonomic scope" value="Archaea"/>
</dbReference>
<evidence type="ECO:0000256" key="1">
    <source>
        <dbReference type="ARBA" id="ARBA00010528"/>
    </source>
</evidence>
<evidence type="ECO:0000313" key="8">
    <source>
        <dbReference type="EMBL" id="ADG13249.1"/>
    </source>
</evidence>
<comment type="subunit">
    <text evidence="2 7">Part of the 50S ribosomal subunit.</text>
</comment>
<keyword evidence="3 7" id="KW-0699">rRNA-binding</keyword>
<dbReference type="GO" id="GO:0006412">
    <property type="term" value="P:translation"/>
    <property type="evidence" value="ECO:0007669"/>
    <property type="project" value="UniProtKB-UniRule"/>
</dbReference>
<dbReference type="SUPFAM" id="SSF52166">
    <property type="entry name" value="Ribosomal protein L4"/>
    <property type="match status" value="1"/>
</dbReference>
<dbReference type="STRING" id="573063.Metin_0579"/>
<dbReference type="FunFam" id="3.40.1370.10:FF:000011">
    <property type="entry name" value="50S ribosomal protein L4"/>
    <property type="match status" value="1"/>
</dbReference>
<keyword evidence="5 7" id="KW-0689">Ribosomal protein</keyword>
<dbReference type="PROSITE" id="PS00939">
    <property type="entry name" value="RIBOSOMAL_L1E"/>
    <property type="match status" value="1"/>
</dbReference>
<dbReference type="KEGG" id="mif:Metin_0579"/>
<dbReference type="InterPro" id="IPR023574">
    <property type="entry name" value="Ribosomal_uL4_dom_sf"/>
</dbReference>
<dbReference type="InterPro" id="IPR002136">
    <property type="entry name" value="Ribosomal_uL4"/>
</dbReference>
<keyword evidence="9" id="KW-1185">Reference proteome</keyword>
<evidence type="ECO:0000256" key="7">
    <source>
        <dbReference type="HAMAP-Rule" id="MF_01328"/>
    </source>
</evidence>
<comment type="function">
    <text evidence="7">One of the primary rRNA binding proteins, this protein initially binds near the 5'-end of the 23S rRNA. It is important during the early stages of 50S assembly. It makes multiple contacts with different domains of the 23S rRNA in the assembled 50S subunit and ribosome.</text>
</comment>
<evidence type="ECO:0000256" key="2">
    <source>
        <dbReference type="ARBA" id="ARBA00011838"/>
    </source>
</evidence>
<dbReference type="PANTHER" id="PTHR19431">
    <property type="entry name" value="60S RIBOSOMAL PROTEIN L4"/>
    <property type="match status" value="1"/>
</dbReference>
<protein>
    <recommendedName>
        <fullName evidence="7">Large ribosomal subunit protein uL4</fullName>
    </recommendedName>
</protein>
<dbReference type="OrthoDB" id="10737at2157"/>
<dbReference type="InterPro" id="IPR019970">
    <property type="entry name" value="Ribosomall_uL4-arc"/>
</dbReference>